<dbReference type="VEuPathDB" id="FungiDB:P175DRAFT_0529834"/>
<name>A0A2T5M2K7_9EURO</name>
<dbReference type="GO" id="GO:1902903">
    <property type="term" value="P:regulation of supramolecular fiber organization"/>
    <property type="evidence" value="ECO:0007669"/>
    <property type="project" value="UniProtKB-ARBA"/>
</dbReference>
<organism evidence="16 17">
    <name type="scientific">Aspergillus ochraceoroseus IBT 24754</name>
    <dbReference type="NCBI Taxonomy" id="1392256"/>
    <lineage>
        <taxon>Eukaryota</taxon>
        <taxon>Fungi</taxon>
        <taxon>Dikarya</taxon>
        <taxon>Ascomycota</taxon>
        <taxon>Pezizomycotina</taxon>
        <taxon>Eurotiomycetes</taxon>
        <taxon>Eurotiomycetidae</taxon>
        <taxon>Eurotiales</taxon>
        <taxon>Aspergillaceae</taxon>
        <taxon>Aspergillus</taxon>
        <taxon>Aspergillus subgen. Nidulantes</taxon>
    </lineage>
</organism>
<dbReference type="OrthoDB" id="46159at2759"/>
<feature type="compositionally biased region" description="Polar residues" evidence="14">
    <location>
        <begin position="1042"/>
        <end position="1056"/>
    </location>
</feature>
<feature type="compositionally biased region" description="Polar residues" evidence="14">
    <location>
        <begin position="924"/>
        <end position="935"/>
    </location>
</feature>
<keyword evidence="7" id="KW-0493">Microtubule</keyword>
<keyword evidence="8" id="KW-0677">Repeat</keyword>
<feature type="compositionally biased region" description="Polar residues" evidence="14">
    <location>
        <begin position="800"/>
        <end position="828"/>
    </location>
</feature>
<dbReference type="GO" id="GO:0090307">
    <property type="term" value="P:mitotic spindle assembly"/>
    <property type="evidence" value="ECO:0007669"/>
    <property type="project" value="TreeGrafter"/>
</dbReference>
<feature type="region of interest" description="Disordered" evidence="14">
    <location>
        <begin position="1083"/>
        <end position="1103"/>
    </location>
</feature>
<evidence type="ECO:0000256" key="3">
    <source>
        <dbReference type="ARBA" id="ARBA00009549"/>
    </source>
</evidence>
<dbReference type="GO" id="GO:0005881">
    <property type="term" value="C:cytoplasmic microtubule"/>
    <property type="evidence" value="ECO:0007669"/>
    <property type="project" value="TreeGrafter"/>
</dbReference>
<dbReference type="InterPro" id="IPR021133">
    <property type="entry name" value="HEAT_type_2"/>
</dbReference>
<dbReference type="Pfam" id="PF12348">
    <property type="entry name" value="CLASP_N"/>
    <property type="match status" value="2"/>
</dbReference>
<dbReference type="InterPro" id="IPR024395">
    <property type="entry name" value="CLASP_N_dom"/>
</dbReference>
<evidence type="ECO:0000256" key="10">
    <source>
        <dbReference type="ARBA" id="ARBA00023212"/>
    </source>
</evidence>
<feature type="domain" description="TOG" evidence="15">
    <location>
        <begin position="437"/>
        <end position="683"/>
    </location>
</feature>
<dbReference type="GO" id="GO:0008017">
    <property type="term" value="F:microtubule binding"/>
    <property type="evidence" value="ECO:0007669"/>
    <property type="project" value="TreeGrafter"/>
</dbReference>
<feature type="compositionally biased region" description="Polar residues" evidence="14">
    <location>
        <begin position="421"/>
        <end position="430"/>
    </location>
</feature>
<evidence type="ECO:0000313" key="17">
    <source>
        <dbReference type="Proteomes" id="UP000244073"/>
    </source>
</evidence>
<feature type="region of interest" description="Disordered" evidence="14">
    <location>
        <begin position="712"/>
        <end position="895"/>
    </location>
</feature>
<gene>
    <name evidence="16" type="ORF">P175DRAFT_0529834</name>
</gene>
<feature type="region of interest" description="Disordered" evidence="14">
    <location>
        <begin position="669"/>
        <end position="700"/>
    </location>
</feature>
<evidence type="ECO:0000256" key="7">
    <source>
        <dbReference type="ARBA" id="ARBA00022701"/>
    </source>
</evidence>
<dbReference type="InterPro" id="IPR011989">
    <property type="entry name" value="ARM-like"/>
</dbReference>
<evidence type="ECO:0000256" key="9">
    <source>
        <dbReference type="ARBA" id="ARBA00022776"/>
    </source>
</evidence>
<evidence type="ECO:0000256" key="1">
    <source>
        <dbReference type="ARBA" id="ARBA00004123"/>
    </source>
</evidence>
<feature type="region of interest" description="Disordered" evidence="14">
    <location>
        <begin position="916"/>
        <end position="973"/>
    </location>
</feature>
<dbReference type="GO" id="GO:0005815">
    <property type="term" value="C:microtubule organizing center"/>
    <property type="evidence" value="ECO:0007669"/>
    <property type="project" value="TreeGrafter"/>
</dbReference>
<keyword evidence="6" id="KW-0132">Cell division</keyword>
<dbReference type="PANTHER" id="PTHR21567:SF9">
    <property type="entry name" value="CLIP-ASSOCIATING PROTEIN"/>
    <property type="match status" value="1"/>
</dbReference>
<dbReference type="GeneID" id="63816612"/>
<dbReference type="InterPro" id="IPR016024">
    <property type="entry name" value="ARM-type_fold"/>
</dbReference>
<protein>
    <recommendedName>
        <fullName evidence="15">TOG domain-containing protein</fullName>
    </recommendedName>
</protein>
<evidence type="ECO:0000256" key="12">
    <source>
        <dbReference type="ARBA" id="ARBA00024889"/>
    </source>
</evidence>
<feature type="compositionally biased region" description="Basic and acidic residues" evidence="14">
    <location>
        <begin position="306"/>
        <end position="320"/>
    </location>
</feature>
<comment type="caution">
    <text evidence="16">The sequence shown here is derived from an EMBL/GenBank/DDBJ whole genome shotgun (WGS) entry which is preliminary data.</text>
</comment>
<proteinExistence type="inferred from homology"/>
<dbReference type="SUPFAM" id="SSF48371">
    <property type="entry name" value="ARM repeat"/>
    <property type="match status" value="1"/>
</dbReference>
<feature type="region of interest" description="Disordered" evidence="14">
    <location>
        <begin position="287"/>
        <end position="374"/>
    </location>
</feature>
<evidence type="ECO:0000256" key="2">
    <source>
        <dbReference type="ARBA" id="ARBA00004186"/>
    </source>
</evidence>
<keyword evidence="5" id="KW-0963">Cytoplasm</keyword>
<dbReference type="Gene3D" id="1.25.10.10">
    <property type="entry name" value="Leucine-rich Repeat Variant"/>
    <property type="match status" value="2"/>
</dbReference>
<evidence type="ECO:0000256" key="14">
    <source>
        <dbReference type="SAM" id="MobiDB-lite"/>
    </source>
</evidence>
<keyword evidence="10" id="KW-0206">Cytoskeleton</keyword>
<dbReference type="InterPro" id="IPR034085">
    <property type="entry name" value="TOG"/>
</dbReference>
<evidence type="ECO:0000313" key="16">
    <source>
        <dbReference type="EMBL" id="PTU22756.1"/>
    </source>
</evidence>
<feature type="domain" description="TOG" evidence="15">
    <location>
        <begin position="58"/>
        <end position="272"/>
    </location>
</feature>
<comment type="subcellular location">
    <subcellularLocation>
        <location evidence="2">Cytoplasm</location>
        <location evidence="2">Cytoskeleton</location>
        <location evidence="2">Spindle</location>
    </subcellularLocation>
    <subcellularLocation>
        <location evidence="1">Nucleus</location>
    </subcellularLocation>
</comment>
<dbReference type="GO" id="GO:0005876">
    <property type="term" value="C:spindle microtubule"/>
    <property type="evidence" value="ECO:0007669"/>
    <property type="project" value="TreeGrafter"/>
</dbReference>
<reference evidence="16 17" key="1">
    <citation type="journal article" date="2018" name="Proc. Natl. Acad. Sci. U.S.A.">
        <title>Linking secondary metabolites to gene clusters through genome sequencing of six diverse Aspergillus species.</title>
        <authorList>
            <person name="Kaerboelling I."/>
            <person name="Vesth T.C."/>
            <person name="Frisvad J.C."/>
            <person name="Nybo J.L."/>
            <person name="Theobald S."/>
            <person name="Kuo A."/>
            <person name="Bowyer P."/>
            <person name="Matsuda Y."/>
            <person name="Mondo S."/>
            <person name="Lyhne E.K."/>
            <person name="Kogle M.E."/>
            <person name="Clum A."/>
            <person name="Lipzen A."/>
            <person name="Salamov A."/>
            <person name="Ngan C.Y."/>
            <person name="Daum C."/>
            <person name="Chiniquy J."/>
            <person name="Barry K."/>
            <person name="LaButti K."/>
            <person name="Haridas S."/>
            <person name="Simmons B.A."/>
            <person name="Magnuson J.K."/>
            <person name="Mortensen U.H."/>
            <person name="Larsen T.O."/>
            <person name="Grigoriev I.V."/>
            <person name="Baker S.E."/>
            <person name="Andersen M.R."/>
        </authorList>
    </citation>
    <scope>NUCLEOTIDE SEQUENCE [LARGE SCALE GENOMIC DNA]</scope>
    <source>
        <strain evidence="16 17">IBT 24754</strain>
    </source>
</reference>
<keyword evidence="9" id="KW-0131">Cell cycle</keyword>
<evidence type="ECO:0000256" key="11">
    <source>
        <dbReference type="ARBA" id="ARBA00023242"/>
    </source>
</evidence>
<evidence type="ECO:0000256" key="4">
    <source>
        <dbReference type="ARBA" id="ARBA00011375"/>
    </source>
</evidence>
<comment type="similarity">
    <text evidence="3">Belongs to the CLASP family.</text>
</comment>
<dbReference type="GO" id="GO:0051301">
    <property type="term" value="P:cell division"/>
    <property type="evidence" value="ECO:0007669"/>
    <property type="project" value="UniProtKB-KW"/>
</dbReference>
<dbReference type="GO" id="GO:0060172">
    <property type="term" value="P:astral microtubule depolymerization"/>
    <property type="evidence" value="ECO:0007669"/>
    <property type="project" value="TreeGrafter"/>
</dbReference>
<dbReference type="EMBL" id="MSFN02000002">
    <property type="protein sequence ID" value="PTU22756.1"/>
    <property type="molecule type" value="Genomic_DNA"/>
</dbReference>
<evidence type="ECO:0000256" key="8">
    <source>
        <dbReference type="ARBA" id="ARBA00022737"/>
    </source>
</evidence>
<dbReference type="PANTHER" id="PTHR21567">
    <property type="entry name" value="CLASP"/>
    <property type="match status" value="1"/>
</dbReference>
<dbReference type="RefSeq" id="XP_040754148.1">
    <property type="nucleotide sequence ID" value="XM_040899730.1"/>
</dbReference>
<dbReference type="GO" id="GO:0031110">
    <property type="term" value="P:regulation of microtubule polymerization or depolymerization"/>
    <property type="evidence" value="ECO:0007669"/>
    <property type="project" value="UniProtKB-ARBA"/>
</dbReference>
<comment type="function">
    <text evidence="12">Microtubule binding protein that promotes the stabilization of dynamic microtubules. Required for mitotic spindle formation.</text>
</comment>
<keyword evidence="11" id="KW-0539">Nucleus</keyword>
<feature type="compositionally biased region" description="Basic and acidic residues" evidence="14">
    <location>
        <begin position="847"/>
        <end position="861"/>
    </location>
</feature>
<evidence type="ECO:0000256" key="5">
    <source>
        <dbReference type="ARBA" id="ARBA00022490"/>
    </source>
</evidence>
<evidence type="ECO:0000259" key="15">
    <source>
        <dbReference type="SMART" id="SM01349"/>
    </source>
</evidence>
<dbReference type="GO" id="GO:1990023">
    <property type="term" value="C:mitotic spindle midzone"/>
    <property type="evidence" value="ECO:0007669"/>
    <property type="project" value="TreeGrafter"/>
</dbReference>
<accession>A0A2T5M2K7</accession>
<evidence type="ECO:0000256" key="13">
    <source>
        <dbReference type="PROSITE-ProRule" id="PRU00103"/>
    </source>
</evidence>
<feature type="region of interest" description="Disordered" evidence="14">
    <location>
        <begin position="395"/>
        <end position="437"/>
    </location>
</feature>
<feature type="region of interest" description="Disordered" evidence="14">
    <location>
        <begin position="1039"/>
        <end position="1070"/>
    </location>
</feature>
<dbReference type="Proteomes" id="UP000244073">
    <property type="component" value="Unassembled WGS sequence"/>
</dbReference>
<dbReference type="SMART" id="SM01349">
    <property type="entry name" value="TOG"/>
    <property type="match status" value="2"/>
</dbReference>
<sequence length="1425" mass="157265">MDSNSAQGSVSLAQIAIFLLLISSVNPFQLFYYFSKFCFIYVLVIVTQSEAKYFAARMESKAAEVLAVLKNNNLSIDAKVTHLLGLKSDIKQKNVPEGAVLLIFECLRQSIASQHFSLLAAGFSTLAHFLKRLFIQEQHSLVSTQARDIYPILLERLGDHKERVRAQAAQAFTDLWPAANAEVEHYVLEVALVGKNPKAKEMSMIWLSSMTKSHGLLFRSYVPSLVACLEDADSAVRDTAKLTVVELFQNAPPRAKSDLKRQLATHNVRKSIANAILTSIGLGISDTDLSRSRADSQPPRPPSRGDALHQRPISRVEGHPARPPSRGDALHQRPVSFIESQPARPPSRGDALRQRPMSVIGSQPARPPSRGEALHQHLAEELREDPAIVLHSESAKVGPGSSRSEQDRAFGSAPVSAGHSDASTSRPSSQDGDRVEPLVVASSRDIEDLVRDMLPVFEGRESEENWMHREKSVITLRRLTHGNAPHTFSQTYLAAVKTLLDGIFKVVNSLRTTLATNGCLMVQDLARTCGPKADPMVEIIMQNLVKLCAGMKKITAQNGNVTLDVVLENVTYTPRLLHHVSSASMDKNVQLRLYAAGWLKTLMNKQARHKSSIEHGGGLDILEKCIKKGLSDANPGVREVIRSTFWVFFRIWPERANDILSNLDNKSRSLLEKDPSNPNVDHSSLRDSASKRGLASSTSAISSRSALKEAIAAQKRARLAPARSLPPRPGSAQSALSETISSDHHTKPSAVRTVPTGAHSSLSSAPMRPATKPRRPEITRPATADPYASRKAAASDLHSKASSRMDSSPKVSRSKPSTPLSKSASSTRLRQKTEPPHTASTTKSKPKRLDISKSTRSKDHSVTAGHHQRNDSHDSTASQPFDPTHPPITLSSPDHPAFQASIRLESPPAFVIHPEDHGSGDHASGNSNILTSDHPTISLEDYTPSEPPHHSPAEFVEPVDISRPTPGMTSKQPEPVRIYEDPIVPAVEQGDHYAHNSSIESHGIEMPHETVEGRPEKPSTSPLQVAEQEYHPIEPLPEQERTASASPANIQTTPQPSDLEPQAPAAGPSTMINSANIMDIFGPYGTLPKSRSKNNENSTPNPRKITLSYATRISAKHNVLEELHTNEPAHRDNTPVAHVERSRQPSNALVTVDEPSNRRWKRLESLHRRRSISPRSQDPVQAKEMLAKGIKRIQMKNMDILGYRKLQGLIEFHDAIFTDEEQYDAMLLALLEELESPPDDRKQPLGRPMDLKTQVLLTVRYMFTHNNKYFAAYYPQAVVALLHARQHYDPMNHIVTGLDETTDDIISEAEPIEIIDAVINMITTMEKNDQEYRVIEKGIGVLAKALSLLNENKTSLPDSTMERIGTYAAGNLMASHLDLRRQSIEVCVQLRSMATSDDHFWTILGRPGDGTRNLLTYYNAKLSKQ</sequence>
<keyword evidence="9" id="KW-0498">Mitosis</keyword>
<dbReference type="PROSITE" id="PS50077">
    <property type="entry name" value="HEAT_REPEAT"/>
    <property type="match status" value="1"/>
</dbReference>
<comment type="subunit">
    <text evidence="4">Interacts with microtubules.</text>
</comment>
<evidence type="ECO:0000256" key="6">
    <source>
        <dbReference type="ARBA" id="ARBA00022618"/>
    </source>
</evidence>
<dbReference type="GO" id="GO:0005634">
    <property type="term" value="C:nucleus"/>
    <property type="evidence" value="ECO:0007669"/>
    <property type="project" value="UniProtKB-SubCell"/>
</dbReference>
<feature type="repeat" description="HEAT" evidence="13">
    <location>
        <begin position="149"/>
        <end position="183"/>
    </location>
</feature>